<keyword evidence="5" id="KW-1185">Reference proteome</keyword>
<dbReference type="GO" id="GO:0005524">
    <property type="term" value="F:ATP binding"/>
    <property type="evidence" value="ECO:0007669"/>
    <property type="project" value="UniProtKB-KW"/>
</dbReference>
<feature type="non-terminal residue" evidence="4">
    <location>
        <position position="60"/>
    </location>
</feature>
<dbReference type="Pfam" id="PF00005">
    <property type="entry name" value="ABC_tran"/>
    <property type="match status" value="1"/>
</dbReference>
<dbReference type="GO" id="GO:0016887">
    <property type="term" value="F:ATP hydrolysis activity"/>
    <property type="evidence" value="ECO:0007669"/>
    <property type="project" value="InterPro"/>
</dbReference>
<evidence type="ECO:0000313" key="4">
    <source>
        <dbReference type="EMBL" id="KJY34814.1"/>
    </source>
</evidence>
<protein>
    <submittedName>
        <fullName evidence="4">ABC transporter</fullName>
    </submittedName>
</protein>
<feature type="domain" description="ABC transporter" evidence="3">
    <location>
        <begin position="11"/>
        <end position="57"/>
    </location>
</feature>
<evidence type="ECO:0000313" key="5">
    <source>
        <dbReference type="Proteomes" id="UP000033551"/>
    </source>
</evidence>
<organism evidence="4 5">
    <name type="scientific">Streptomyces katrae</name>
    <dbReference type="NCBI Taxonomy" id="68223"/>
    <lineage>
        <taxon>Bacteria</taxon>
        <taxon>Bacillati</taxon>
        <taxon>Actinomycetota</taxon>
        <taxon>Actinomycetes</taxon>
        <taxon>Kitasatosporales</taxon>
        <taxon>Streptomycetaceae</taxon>
        <taxon>Streptomyces</taxon>
    </lineage>
</organism>
<dbReference type="Proteomes" id="UP000033551">
    <property type="component" value="Unassembled WGS sequence"/>
</dbReference>
<dbReference type="PANTHER" id="PTHR43158">
    <property type="entry name" value="SKFA PEPTIDE EXPORT ATP-BINDING PROTEIN SKFE"/>
    <property type="match status" value="1"/>
</dbReference>
<comment type="caution">
    <text evidence="4">The sequence shown here is derived from an EMBL/GenBank/DDBJ whole genome shotgun (WGS) entry which is preliminary data.</text>
</comment>
<reference evidence="4 5" key="1">
    <citation type="submission" date="2015-02" db="EMBL/GenBank/DDBJ databases">
        <authorList>
            <person name="Ju K.-S."/>
            <person name="Doroghazi J.R."/>
            <person name="Metcalf W."/>
        </authorList>
    </citation>
    <scope>NUCLEOTIDE SEQUENCE [LARGE SCALE GENOMIC DNA]</scope>
    <source>
        <strain evidence="4 5">NRRL ISP-5550</strain>
    </source>
</reference>
<dbReference type="SUPFAM" id="SSF52540">
    <property type="entry name" value="P-loop containing nucleoside triphosphate hydrolases"/>
    <property type="match status" value="1"/>
</dbReference>
<keyword evidence="1" id="KW-0547">Nucleotide-binding</keyword>
<dbReference type="AlphaFoldDB" id="A0A0F4JLW1"/>
<sequence>MWKSYGARSVLRGVNVTVEPGTLLGVTGGNGAGKTTLLRTMVGELAPDEGAVHRDGEIGY</sequence>
<evidence type="ECO:0000259" key="3">
    <source>
        <dbReference type="Pfam" id="PF00005"/>
    </source>
</evidence>
<dbReference type="PANTHER" id="PTHR43158:SF2">
    <property type="entry name" value="SKFA PEPTIDE EXPORT ATP-BINDING PROTEIN SKFE"/>
    <property type="match status" value="1"/>
</dbReference>
<dbReference type="InterPro" id="IPR003439">
    <property type="entry name" value="ABC_transporter-like_ATP-bd"/>
</dbReference>
<evidence type="ECO:0000256" key="1">
    <source>
        <dbReference type="ARBA" id="ARBA00022741"/>
    </source>
</evidence>
<keyword evidence="2" id="KW-0067">ATP-binding</keyword>
<dbReference type="InterPro" id="IPR027417">
    <property type="entry name" value="P-loop_NTPase"/>
</dbReference>
<gene>
    <name evidence="4" type="ORF">VR44_11275</name>
</gene>
<dbReference type="EMBL" id="JZWV01000261">
    <property type="protein sequence ID" value="KJY34814.1"/>
    <property type="molecule type" value="Genomic_DNA"/>
</dbReference>
<proteinExistence type="predicted"/>
<name>A0A0F4JLW1_9ACTN</name>
<accession>A0A0F4JLW1</accession>
<dbReference type="Gene3D" id="3.40.50.300">
    <property type="entry name" value="P-loop containing nucleotide triphosphate hydrolases"/>
    <property type="match status" value="1"/>
</dbReference>
<evidence type="ECO:0000256" key="2">
    <source>
        <dbReference type="ARBA" id="ARBA00022840"/>
    </source>
</evidence>